<dbReference type="GO" id="GO:0004386">
    <property type="term" value="F:helicase activity"/>
    <property type="evidence" value="ECO:0007669"/>
    <property type="project" value="UniProtKB-KW"/>
</dbReference>
<dbReference type="PROSITE" id="PS00518">
    <property type="entry name" value="ZF_RING_1"/>
    <property type="match status" value="1"/>
</dbReference>
<dbReference type="HOGENOM" id="CLU_000315_2_8_1"/>
<dbReference type="InterPro" id="IPR017907">
    <property type="entry name" value="Znf_RING_CS"/>
</dbReference>
<dbReference type="InterPro" id="IPR014001">
    <property type="entry name" value="Helicase_ATP-bd"/>
</dbReference>
<dbReference type="InterPro" id="IPR027417">
    <property type="entry name" value="P-loop_NTPase"/>
</dbReference>
<dbReference type="GO" id="GO:0005634">
    <property type="term" value="C:nucleus"/>
    <property type="evidence" value="ECO:0007669"/>
    <property type="project" value="TreeGrafter"/>
</dbReference>
<dbReference type="EMBL" id="KN824282">
    <property type="protein sequence ID" value="KIM31323.1"/>
    <property type="molecule type" value="Genomic_DNA"/>
</dbReference>
<keyword evidence="2" id="KW-0479">Metal-binding</keyword>
<keyword evidence="3" id="KW-0547">Nucleotide-binding</keyword>
<keyword evidence="4 9" id="KW-0863">Zinc-finger</keyword>
<dbReference type="PROSITE" id="PS51192">
    <property type="entry name" value="HELICASE_ATP_BIND_1"/>
    <property type="match status" value="1"/>
</dbReference>
<evidence type="ECO:0000256" key="6">
    <source>
        <dbReference type="ARBA" id="ARBA00022806"/>
    </source>
</evidence>
<dbReference type="GO" id="GO:0016787">
    <property type="term" value="F:hydrolase activity"/>
    <property type="evidence" value="ECO:0007669"/>
    <property type="project" value="UniProtKB-KW"/>
</dbReference>
<evidence type="ECO:0000256" key="9">
    <source>
        <dbReference type="PROSITE-ProRule" id="PRU00175"/>
    </source>
</evidence>
<keyword evidence="6" id="KW-0347">Helicase</keyword>
<dbReference type="PANTHER" id="PTHR45626:SF16">
    <property type="entry name" value="ATP-DEPENDENT HELICASE ULS1"/>
    <property type="match status" value="1"/>
</dbReference>
<feature type="domain" description="Helicase C-terminal" evidence="13">
    <location>
        <begin position="556"/>
        <end position="700"/>
    </location>
</feature>
<evidence type="ECO:0000256" key="1">
    <source>
        <dbReference type="ARBA" id="ARBA00007025"/>
    </source>
</evidence>
<dbReference type="InterPro" id="IPR001841">
    <property type="entry name" value="Znf_RING"/>
</dbReference>
<feature type="domain" description="Helicase ATP-binding" evidence="12">
    <location>
        <begin position="1"/>
        <end position="139"/>
    </location>
</feature>
<evidence type="ECO:0000256" key="7">
    <source>
        <dbReference type="ARBA" id="ARBA00022833"/>
    </source>
</evidence>
<keyword evidence="8" id="KW-0067">ATP-binding</keyword>
<dbReference type="Gene3D" id="3.40.50.300">
    <property type="entry name" value="P-loop containing nucleotide triphosphate hydrolases"/>
    <property type="match status" value="2"/>
</dbReference>
<evidence type="ECO:0008006" key="16">
    <source>
        <dbReference type="Google" id="ProtNLM"/>
    </source>
</evidence>
<dbReference type="InterPro" id="IPR049730">
    <property type="entry name" value="SNF2/RAD54-like_C"/>
</dbReference>
<dbReference type="Proteomes" id="UP000054097">
    <property type="component" value="Unassembled WGS sequence"/>
</dbReference>
<dbReference type="CDD" id="cd18793">
    <property type="entry name" value="SF2_C_SNF"/>
    <property type="match status" value="1"/>
</dbReference>
<dbReference type="Pfam" id="PF00271">
    <property type="entry name" value="Helicase_C"/>
    <property type="match status" value="1"/>
</dbReference>
<dbReference type="GO" id="GO:0008270">
    <property type="term" value="F:zinc ion binding"/>
    <property type="evidence" value="ECO:0007669"/>
    <property type="project" value="UniProtKB-KW"/>
</dbReference>
<feature type="domain" description="RING-type" evidence="11">
    <location>
        <begin position="315"/>
        <end position="367"/>
    </location>
</feature>
<reference evidence="15" key="2">
    <citation type="submission" date="2015-01" db="EMBL/GenBank/DDBJ databases">
        <title>Evolutionary Origins and Diversification of the Mycorrhizal Mutualists.</title>
        <authorList>
            <consortium name="DOE Joint Genome Institute"/>
            <consortium name="Mycorrhizal Genomics Consortium"/>
            <person name="Kohler A."/>
            <person name="Kuo A."/>
            <person name="Nagy L.G."/>
            <person name="Floudas D."/>
            <person name="Copeland A."/>
            <person name="Barry K.W."/>
            <person name="Cichocki N."/>
            <person name="Veneault-Fourrey C."/>
            <person name="LaButti K."/>
            <person name="Lindquist E.A."/>
            <person name="Lipzen A."/>
            <person name="Lundell T."/>
            <person name="Morin E."/>
            <person name="Murat C."/>
            <person name="Riley R."/>
            <person name="Ohm R."/>
            <person name="Sun H."/>
            <person name="Tunlid A."/>
            <person name="Henrissat B."/>
            <person name="Grigoriev I.V."/>
            <person name="Hibbett D.S."/>
            <person name="Martin F."/>
        </authorList>
    </citation>
    <scope>NUCLEOTIDE SEQUENCE [LARGE SCALE GENOMIC DNA]</scope>
    <source>
        <strain evidence="15">MAFF 305830</strain>
    </source>
</reference>
<feature type="region of interest" description="Disordered" evidence="10">
    <location>
        <begin position="508"/>
        <end position="530"/>
    </location>
</feature>
<sequence length="726" mass="82612">MTEEGTFKILIYHGPSRPKKVKDVKRYNVVLTTYQTLANEWPDELEEVKKKRKKTKESEFIDDTDDSMASKKKRKCGPLMDIEWYRVVLDEAQNIRNARTRTSTAVTQVVSNIRWCLTGTPLTNGLKDAFGLLRFIQHNPFGDWDRFKQIIKGPDDTAARRVQSAFAGVILRRNKNSELDGKKLIELPPRHEDWVVLEFTDEEREIYSFVEARSQAVFNKFLQAGTVLKNYSQVLVMLMRLRQICVHPCLLKMYESAYEVKDTRPEDAKKVLEDAARLVSNEYVVHVKKQLREAALDRMELEKEKGNAAVVEDNCSICLEPYGDSAVITAPCAHMFCKDCIVAHVNKPRGEEDAKFAAHERDCPLCRQTISTSKLFARKAFEPTDKELGVSSDLDAFNIDWEIDAKTGEGRYKARAIGKRKGRMSGRVDTGSDLENFIVDDDEPLDNRSYQSRPKRNSRGKSRNAIISDEEDEEDEQDNNDAYRSSDEDDDIEDIEIATKRLDFKNKTSAKRKGVIESESEGEKPSSRVTKHTKIDLINAPAMMSSFLPSTKMQYMMKKLLEVAESHPDDKTMVVSQWTSALDLCSDYLNENNIRHVSFKGSMSVRERNEAINKFMKKDKIKVMLMSLKAGGVGLNLTRGNRVMSLDLAWNAATDQQAFDRMHRLGQKKEVFIDRLVIGNTVEQRVQAIQERKQSLSDAALGEGTGKRMRLSVGELAHLFGLGGSD</sequence>
<evidence type="ECO:0000313" key="15">
    <source>
        <dbReference type="Proteomes" id="UP000054097"/>
    </source>
</evidence>
<evidence type="ECO:0000256" key="4">
    <source>
        <dbReference type="ARBA" id="ARBA00022771"/>
    </source>
</evidence>
<dbReference type="InterPro" id="IPR027370">
    <property type="entry name" value="Znf-RING_euk"/>
</dbReference>
<comment type="similarity">
    <text evidence="1">Belongs to the SNF2/RAD54 helicase family.</text>
</comment>
<keyword evidence="15" id="KW-1185">Reference proteome</keyword>
<reference evidence="14 15" key="1">
    <citation type="submission" date="2014-04" db="EMBL/GenBank/DDBJ databases">
        <authorList>
            <consortium name="DOE Joint Genome Institute"/>
            <person name="Kuo A."/>
            <person name="Zuccaro A."/>
            <person name="Kohler A."/>
            <person name="Nagy L.G."/>
            <person name="Floudas D."/>
            <person name="Copeland A."/>
            <person name="Barry K.W."/>
            <person name="Cichocki N."/>
            <person name="Veneault-Fourrey C."/>
            <person name="LaButti K."/>
            <person name="Lindquist E.A."/>
            <person name="Lipzen A."/>
            <person name="Lundell T."/>
            <person name="Morin E."/>
            <person name="Murat C."/>
            <person name="Sun H."/>
            <person name="Tunlid A."/>
            <person name="Henrissat B."/>
            <person name="Grigoriev I.V."/>
            <person name="Hibbett D.S."/>
            <person name="Martin F."/>
            <person name="Nordberg H.P."/>
            <person name="Cantor M.N."/>
            <person name="Hua S.X."/>
        </authorList>
    </citation>
    <scope>NUCLEOTIDE SEQUENCE [LARGE SCALE GENOMIC DNA]</scope>
    <source>
        <strain evidence="14 15">MAFF 305830</strain>
    </source>
</reference>
<evidence type="ECO:0000256" key="3">
    <source>
        <dbReference type="ARBA" id="ARBA00022741"/>
    </source>
</evidence>
<dbReference type="InterPro" id="IPR000330">
    <property type="entry name" value="SNF2_N"/>
</dbReference>
<gene>
    <name evidence="14" type="ORF">M408DRAFT_327571</name>
</gene>
<dbReference type="GO" id="GO:0005524">
    <property type="term" value="F:ATP binding"/>
    <property type="evidence" value="ECO:0007669"/>
    <property type="project" value="UniProtKB-KW"/>
</dbReference>
<feature type="region of interest" description="Disordered" evidence="10">
    <location>
        <begin position="417"/>
        <end position="492"/>
    </location>
</feature>
<dbReference type="InterPro" id="IPR038718">
    <property type="entry name" value="SNF2-like_sf"/>
</dbReference>
<protein>
    <recommendedName>
        <fullName evidence="16">RING-type domain-containing protein</fullName>
    </recommendedName>
</protein>
<name>A0A0C2WZ08_SERVB</name>
<evidence type="ECO:0000313" key="14">
    <source>
        <dbReference type="EMBL" id="KIM31323.1"/>
    </source>
</evidence>
<dbReference type="GO" id="GO:0008094">
    <property type="term" value="F:ATP-dependent activity, acting on DNA"/>
    <property type="evidence" value="ECO:0007669"/>
    <property type="project" value="TreeGrafter"/>
</dbReference>
<dbReference type="GO" id="GO:0000724">
    <property type="term" value="P:double-strand break repair via homologous recombination"/>
    <property type="evidence" value="ECO:0007669"/>
    <property type="project" value="TreeGrafter"/>
</dbReference>
<dbReference type="GO" id="GO:0005737">
    <property type="term" value="C:cytoplasm"/>
    <property type="evidence" value="ECO:0007669"/>
    <property type="project" value="TreeGrafter"/>
</dbReference>
<evidence type="ECO:0000256" key="8">
    <source>
        <dbReference type="ARBA" id="ARBA00022840"/>
    </source>
</evidence>
<dbReference type="OrthoDB" id="423559at2759"/>
<dbReference type="InterPro" id="IPR050628">
    <property type="entry name" value="SNF2_RAD54_helicase_TF"/>
</dbReference>
<dbReference type="InterPro" id="IPR001650">
    <property type="entry name" value="Helicase_C-like"/>
</dbReference>
<keyword evidence="7" id="KW-0862">Zinc</keyword>
<dbReference type="PROSITE" id="PS51194">
    <property type="entry name" value="HELICASE_CTER"/>
    <property type="match status" value="1"/>
</dbReference>
<evidence type="ECO:0000256" key="5">
    <source>
        <dbReference type="ARBA" id="ARBA00022801"/>
    </source>
</evidence>
<dbReference type="SMART" id="SM00184">
    <property type="entry name" value="RING"/>
    <property type="match status" value="1"/>
</dbReference>
<dbReference type="STRING" id="933852.A0A0C2WZ08"/>
<dbReference type="CDD" id="cd18008">
    <property type="entry name" value="DEXDc_SHPRH-like"/>
    <property type="match status" value="1"/>
</dbReference>
<feature type="compositionally biased region" description="Basic residues" evidence="10">
    <location>
        <begin position="453"/>
        <end position="462"/>
    </location>
</feature>
<organism evidence="14 15">
    <name type="scientific">Serendipita vermifera MAFF 305830</name>
    <dbReference type="NCBI Taxonomy" id="933852"/>
    <lineage>
        <taxon>Eukaryota</taxon>
        <taxon>Fungi</taxon>
        <taxon>Dikarya</taxon>
        <taxon>Basidiomycota</taxon>
        <taxon>Agaricomycotina</taxon>
        <taxon>Agaricomycetes</taxon>
        <taxon>Sebacinales</taxon>
        <taxon>Serendipitaceae</taxon>
        <taxon>Serendipita</taxon>
    </lineage>
</organism>
<dbReference type="PANTHER" id="PTHR45626">
    <property type="entry name" value="TRANSCRIPTION TERMINATION FACTOR 2-RELATED"/>
    <property type="match status" value="1"/>
</dbReference>
<dbReference type="InterPro" id="IPR013083">
    <property type="entry name" value="Znf_RING/FYVE/PHD"/>
</dbReference>
<keyword evidence="5" id="KW-0378">Hydrolase</keyword>
<dbReference type="Pfam" id="PF13445">
    <property type="entry name" value="zf-RING_UBOX"/>
    <property type="match status" value="1"/>
</dbReference>
<dbReference type="SMART" id="SM00490">
    <property type="entry name" value="HELICc"/>
    <property type="match status" value="1"/>
</dbReference>
<dbReference type="SUPFAM" id="SSF57850">
    <property type="entry name" value="RING/U-box"/>
    <property type="match status" value="1"/>
</dbReference>
<evidence type="ECO:0000256" key="2">
    <source>
        <dbReference type="ARBA" id="ARBA00022723"/>
    </source>
</evidence>
<dbReference type="Gene3D" id="3.30.40.10">
    <property type="entry name" value="Zinc/RING finger domain, C3HC4 (zinc finger)"/>
    <property type="match status" value="1"/>
</dbReference>
<proteinExistence type="inferred from homology"/>
<evidence type="ECO:0000259" key="12">
    <source>
        <dbReference type="PROSITE" id="PS51192"/>
    </source>
</evidence>
<feature type="compositionally biased region" description="Acidic residues" evidence="10">
    <location>
        <begin position="468"/>
        <end position="479"/>
    </location>
</feature>
<evidence type="ECO:0000256" key="10">
    <source>
        <dbReference type="SAM" id="MobiDB-lite"/>
    </source>
</evidence>
<accession>A0A0C2WZ08</accession>
<dbReference type="Pfam" id="PF00176">
    <property type="entry name" value="SNF2-rel_dom"/>
    <property type="match status" value="1"/>
</dbReference>
<dbReference type="SUPFAM" id="SSF52540">
    <property type="entry name" value="P-loop containing nucleoside triphosphate hydrolases"/>
    <property type="match status" value="2"/>
</dbReference>
<dbReference type="AlphaFoldDB" id="A0A0C2WZ08"/>
<evidence type="ECO:0000259" key="13">
    <source>
        <dbReference type="PROSITE" id="PS51194"/>
    </source>
</evidence>
<dbReference type="Gene3D" id="3.40.50.10810">
    <property type="entry name" value="Tandem AAA-ATPase domain"/>
    <property type="match status" value="1"/>
</dbReference>
<dbReference type="PROSITE" id="PS50089">
    <property type="entry name" value="ZF_RING_2"/>
    <property type="match status" value="1"/>
</dbReference>
<evidence type="ECO:0000259" key="11">
    <source>
        <dbReference type="PROSITE" id="PS50089"/>
    </source>
</evidence>